<organism evidence="2 3">
    <name type="scientific">Paenibacillus enshidis</name>
    <dbReference type="NCBI Taxonomy" id="1458439"/>
    <lineage>
        <taxon>Bacteria</taxon>
        <taxon>Bacillati</taxon>
        <taxon>Bacillota</taxon>
        <taxon>Bacilli</taxon>
        <taxon>Bacillales</taxon>
        <taxon>Paenibacillaceae</taxon>
        <taxon>Paenibacillus</taxon>
    </lineage>
</organism>
<reference evidence="2 3" key="1">
    <citation type="submission" date="2024-09" db="EMBL/GenBank/DDBJ databases">
        <title>Paenibacillus zeirhizospherea sp. nov., isolated from surface of the maize (Zea mays) roots in a horticulture field, Hungary.</title>
        <authorList>
            <person name="Marton D."/>
            <person name="Farkas M."/>
            <person name="Bedics A."/>
            <person name="Toth E."/>
            <person name="Tancsics A."/>
            <person name="Boka K."/>
            <person name="Maroti G."/>
            <person name="Kriszt B."/>
            <person name="Cserhati M."/>
        </authorList>
    </citation>
    <scope>NUCLEOTIDE SEQUENCE [LARGE SCALE GENOMIC DNA]</scope>
    <source>
        <strain evidence="2 3">KCTC 33519</strain>
    </source>
</reference>
<dbReference type="Gene3D" id="2.30.30.240">
    <property type="entry name" value="PRC-barrel domain"/>
    <property type="match status" value="1"/>
</dbReference>
<gene>
    <name evidence="2" type="ORF">ACE41H_05390</name>
</gene>
<evidence type="ECO:0000313" key="3">
    <source>
        <dbReference type="Proteomes" id="UP001580346"/>
    </source>
</evidence>
<evidence type="ECO:0000259" key="1">
    <source>
        <dbReference type="Pfam" id="PF05239"/>
    </source>
</evidence>
<dbReference type="PANTHER" id="PTHR40061">
    <property type="entry name" value="SPORULATION PROTEIN YLMC-RELATED"/>
    <property type="match status" value="1"/>
</dbReference>
<dbReference type="InterPro" id="IPR027275">
    <property type="entry name" value="PRC-brl_dom"/>
</dbReference>
<accession>A0ABV5APT8</accession>
<evidence type="ECO:0000313" key="2">
    <source>
        <dbReference type="EMBL" id="MFB5266220.1"/>
    </source>
</evidence>
<keyword evidence="3" id="KW-1185">Reference proteome</keyword>
<sequence length="115" mass="13208">MNMPDEGVYSIKISDFQSKDVINIMDGRRLGQICDLEIDPRLGRIEAIVMPGPGGFLGLFRPRRELVIPWHNIVKIGPDVILVRHEYIEEWQMEGQAYKAGGRFKGLWADRDTVR</sequence>
<name>A0ABV5APT8_9BACL</name>
<feature type="domain" description="PRC-barrel" evidence="1">
    <location>
        <begin position="11"/>
        <end position="84"/>
    </location>
</feature>
<dbReference type="InterPro" id="IPR011033">
    <property type="entry name" value="PRC_barrel-like_sf"/>
</dbReference>
<dbReference type="PANTHER" id="PTHR40061:SF1">
    <property type="entry name" value="SPORULATION PROTEIN YLMC-RELATED"/>
    <property type="match status" value="1"/>
</dbReference>
<dbReference type="NCBIfam" id="TIGR02888">
    <property type="entry name" value="spore_YlmC_YmxH"/>
    <property type="match status" value="1"/>
</dbReference>
<dbReference type="RefSeq" id="WP_375353812.1">
    <property type="nucleotide sequence ID" value="NZ_JBHHMI010000003.1"/>
</dbReference>
<dbReference type="SUPFAM" id="SSF50346">
    <property type="entry name" value="PRC-barrel domain"/>
    <property type="match status" value="1"/>
</dbReference>
<protein>
    <submittedName>
        <fullName evidence="2">YlmC/YmxH family sporulation protein</fullName>
    </submittedName>
</protein>
<dbReference type="EMBL" id="JBHHMI010000003">
    <property type="protein sequence ID" value="MFB5266220.1"/>
    <property type="molecule type" value="Genomic_DNA"/>
</dbReference>
<dbReference type="Proteomes" id="UP001580346">
    <property type="component" value="Unassembled WGS sequence"/>
</dbReference>
<dbReference type="InterPro" id="IPR014238">
    <property type="entry name" value="Spore_YlmC/YmxH"/>
</dbReference>
<comment type="caution">
    <text evidence="2">The sequence shown here is derived from an EMBL/GenBank/DDBJ whole genome shotgun (WGS) entry which is preliminary data.</text>
</comment>
<dbReference type="Pfam" id="PF05239">
    <property type="entry name" value="PRC"/>
    <property type="match status" value="1"/>
</dbReference>
<proteinExistence type="predicted"/>